<dbReference type="EMBL" id="NMPM01000121">
    <property type="protein sequence ID" value="PAV24657.1"/>
    <property type="molecule type" value="Genomic_DNA"/>
</dbReference>
<proteinExistence type="inferred from homology"/>
<evidence type="ECO:0000313" key="8">
    <source>
        <dbReference type="Proteomes" id="UP000218332"/>
    </source>
</evidence>
<dbReference type="Pfam" id="PF18267">
    <property type="entry name" value="Rubredoxin_C"/>
    <property type="match status" value="1"/>
</dbReference>
<dbReference type="PANTHER" id="PTHR43429:SF3">
    <property type="entry name" value="NITRITE REDUCTASE [NAD(P)H]"/>
    <property type="match status" value="1"/>
</dbReference>
<dbReference type="PRINTS" id="PR00411">
    <property type="entry name" value="PNDRDTASEI"/>
</dbReference>
<dbReference type="SUPFAM" id="SSF51905">
    <property type="entry name" value="FAD/NAD(P)-binding domain"/>
    <property type="match status" value="2"/>
</dbReference>
<dbReference type="AlphaFoldDB" id="A0A2A2HZ87"/>
<evidence type="ECO:0000256" key="3">
    <source>
        <dbReference type="ARBA" id="ARBA00022630"/>
    </source>
</evidence>
<keyword evidence="3" id="KW-0285">Flavoprotein</keyword>
<keyword evidence="4" id="KW-0274">FAD</keyword>
<feature type="domain" description="NADH-rubredoxin oxidoreductase C-terminal" evidence="6">
    <location>
        <begin position="317"/>
        <end position="384"/>
    </location>
</feature>
<sequence>MKTRRLLVIGHGMVAQRLLETLVASADCPYDRIDVVSAESVPAYNRILLSSVLAGDASLDGITLKPDDWFRTRGIHRHAGDPVSVIDPAGKTATTASGQTLVWDDLVIATGSRASRLNLPGEDLAGVYTFRDIDDTEQLVALSQHHRRAVVIGGGFLGLEAAEGLRQRGMAVTVVHRNPWLLNRQLDPTASGLLHQALRHRGMSLETGQSPTAILGGRRARAVQFADDTVISTDLVVIATGITPNRELGADAGLACDRGILVDDRLRTSHPDVYALGECCQLGQDTFGLVEPGYQQADALARHLCGANARFQPGDVATRLKISGIPIFSCGLNQPDEDTESIVWHDRDTDRYCHLLLRENRLAGAVLYGETRDGPWYHDQLTQQNDLTAIRQQLAFGAAHCDV</sequence>
<evidence type="ECO:0000313" key="7">
    <source>
        <dbReference type="EMBL" id="PAV24657.1"/>
    </source>
</evidence>
<evidence type="ECO:0000256" key="2">
    <source>
        <dbReference type="ARBA" id="ARBA00006442"/>
    </source>
</evidence>
<comment type="similarity">
    <text evidence="2">Belongs to the FAD-dependent oxidoreductase family.</text>
</comment>
<evidence type="ECO:0000259" key="6">
    <source>
        <dbReference type="Pfam" id="PF18267"/>
    </source>
</evidence>
<dbReference type="GO" id="GO:0016491">
    <property type="term" value="F:oxidoreductase activity"/>
    <property type="evidence" value="ECO:0007669"/>
    <property type="project" value="InterPro"/>
</dbReference>
<dbReference type="Gene3D" id="3.30.390.30">
    <property type="match status" value="1"/>
</dbReference>
<dbReference type="Gene3D" id="3.50.50.60">
    <property type="entry name" value="FAD/NAD(P)-binding domain"/>
    <property type="match status" value="2"/>
</dbReference>
<dbReference type="InterPro" id="IPR041575">
    <property type="entry name" value="Rubredoxin_C"/>
</dbReference>
<evidence type="ECO:0000259" key="5">
    <source>
        <dbReference type="Pfam" id="PF07992"/>
    </source>
</evidence>
<comment type="cofactor">
    <cofactor evidence="1">
        <name>FAD</name>
        <dbReference type="ChEBI" id="CHEBI:57692"/>
    </cofactor>
</comment>
<dbReference type="InterPro" id="IPR050260">
    <property type="entry name" value="FAD-bd_OxRdtase"/>
</dbReference>
<accession>A0A2A2HZ87</accession>
<gene>
    <name evidence="7" type="ORF">CF392_15110</name>
</gene>
<dbReference type="RefSeq" id="WP_095612263.1">
    <property type="nucleotide sequence ID" value="NZ_NMPM01000121.1"/>
</dbReference>
<feature type="domain" description="FAD/NAD(P)-binding" evidence="5">
    <location>
        <begin position="5"/>
        <end position="296"/>
    </location>
</feature>
<reference evidence="7 8" key="1">
    <citation type="submission" date="2017-07" db="EMBL/GenBank/DDBJ databases">
        <title>Tamlnaduibacter salinus (Mi-7) genome sequencing.</title>
        <authorList>
            <person name="Verma A."/>
            <person name="Krishnamurthi S."/>
        </authorList>
    </citation>
    <scope>NUCLEOTIDE SEQUENCE [LARGE SCALE GENOMIC DNA]</scope>
    <source>
        <strain evidence="7 8">Mi-7</strain>
    </source>
</reference>
<dbReference type="Pfam" id="PF07992">
    <property type="entry name" value="Pyr_redox_2"/>
    <property type="match status" value="1"/>
</dbReference>
<dbReference type="Proteomes" id="UP000218332">
    <property type="component" value="Unassembled WGS sequence"/>
</dbReference>
<dbReference type="PANTHER" id="PTHR43429">
    <property type="entry name" value="PYRIDINE NUCLEOTIDE-DISULFIDE OXIDOREDUCTASE DOMAIN-CONTAINING"/>
    <property type="match status" value="1"/>
</dbReference>
<dbReference type="InterPro" id="IPR023753">
    <property type="entry name" value="FAD/NAD-binding_dom"/>
</dbReference>
<comment type="caution">
    <text evidence="7">The sequence shown here is derived from an EMBL/GenBank/DDBJ whole genome shotgun (WGS) entry which is preliminary data.</text>
</comment>
<dbReference type="InterPro" id="IPR016156">
    <property type="entry name" value="FAD/NAD-linked_Rdtase_dimer_sf"/>
</dbReference>
<dbReference type="InterPro" id="IPR036188">
    <property type="entry name" value="FAD/NAD-bd_sf"/>
</dbReference>
<name>A0A2A2HZ87_9GAMM</name>
<organism evidence="7 8">
    <name type="scientific">Tamilnaduibacter salinus</name>
    <dbReference type="NCBI Taxonomy" id="1484056"/>
    <lineage>
        <taxon>Bacteria</taxon>
        <taxon>Pseudomonadati</taxon>
        <taxon>Pseudomonadota</taxon>
        <taxon>Gammaproteobacteria</taxon>
        <taxon>Pseudomonadales</taxon>
        <taxon>Marinobacteraceae</taxon>
        <taxon>Tamilnaduibacter</taxon>
    </lineage>
</organism>
<dbReference type="PRINTS" id="PR00368">
    <property type="entry name" value="FADPNR"/>
</dbReference>
<protein>
    <submittedName>
        <fullName evidence="7">Pyridine nucleotide-disulfide oxidoreductase</fullName>
    </submittedName>
</protein>
<evidence type="ECO:0000256" key="1">
    <source>
        <dbReference type="ARBA" id="ARBA00001974"/>
    </source>
</evidence>
<evidence type="ECO:0000256" key="4">
    <source>
        <dbReference type="ARBA" id="ARBA00022827"/>
    </source>
</evidence>
<keyword evidence="8" id="KW-1185">Reference proteome</keyword>